<keyword evidence="3" id="KW-1185">Reference proteome</keyword>
<dbReference type="AlphaFoldDB" id="A0A4R2ENQ1"/>
<evidence type="ECO:0000313" key="2">
    <source>
        <dbReference type="EMBL" id="TCN70125.1"/>
    </source>
</evidence>
<evidence type="ECO:0000256" key="1">
    <source>
        <dbReference type="SAM" id="SignalP"/>
    </source>
</evidence>
<keyword evidence="1" id="KW-0732">Signal</keyword>
<dbReference type="SUPFAM" id="SSF48452">
    <property type="entry name" value="TPR-like"/>
    <property type="match status" value="1"/>
</dbReference>
<organism evidence="2 3">
    <name type="scientific">Acetobacteroides hydrogenigenes</name>
    <dbReference type="NCBI Taxonomy" id="979970"/>
    <lineage>
        <taxon>Bacteria</taxon>
        <taxon>Pseudomonadati</taxon>
        <taxon>Bacteroidota</taxon>
        <taxon>Bacteroidia</taxon>
        <taxon>Bacteroidales</taxon>
        <taxon>Rikenellaceae</taxon>
        <taxon>Acetobacteroides</taxon>
    </lineage>
</organism>
<accession>A0A4R2ENQ1</accession>
<name>A0A4R2ENQ1_9BACT</name>
<dbReference type="InterPro" id="IPR011659">
    <property type="entry name" value="WD40"/>
</dbReference>
<dbReference type="Proteomes" id="UP000294830">
    <property type="component" value="Unassembled WGS sequence"/>
</dbReference>
<dbReference type="OrthoDB" id="1110381at2"/>
<gene>
    <name evidence="2" type="ORF">CLV25_10477</name>
</gene>
<dbReference type="InterPro" id="IPR011990">
    <property type="entry name" value="TPR-like_helical_dom_sf"/>
</dbReference>
<dbReference type="Pfam" id="PF07676">
    <property type="entry name" value="PD40"/>
    <property type="match status" value="2"/>
</dbReference>
<feature type="chain" id="PRO_5020723740" evidence="1">
    <location>
        <begin position="23"/>
        <end position="907"/>
    </location>
</feature>
<dbReference type="Pfam" id="PF13432">
    <property type="entry name" value="TPR_16"/>
    <property type="match status" value="1"/>
</dbReference>
<comment type="caution">
    <text evidence="2">The sequence shown here is derived from an EMBL/GenBank/DDBJ whole genome shotgun (WGS) entry which is preliminary data.</text>
</comment>
<protein>
    <submittedName>
        <fullName evidence="2">WD40 repeat protein</fullName>
    </submittedName>
</protein>
<evidence type="ECO:0000313" key="3">
    <source>
        <dbReference type="Proteomes" id="UP000294830"/>
    </source>
</evidence>
<feature type="signal peptide" evidence="1">
    <location>
        <begin position="1"/>
        <end position="22"/>
    </location>
</feature>
<sequence>MRTLRLLLTASILLVSIVSVSAQQVSSDAANQLFAAGKYREAIPMYRQLLERYSEDPTYNYRLGICYFLSDEDLNAAYKYLKAASTKEVPNKVYYYLGEVCRYLYRFDESLSYYKRFMVNGGSPDVSTVALELAASAASNGQNLLRYSSKVSPIAKAEVNAADFYKTYDTYPSSSGFGDIPAELKTVIDGKKGLNSLIFSHVDGGRVGDISVYASYGQNETGSKDLFFIQKVDERTWSRPQRLPGTINSPFDEDYAYMCPDNRTLYFASKGLYSIGGYDIYRTTYSSEKKEWSAPENLGFPINSPYDDYLFVPDKDGKTACFASMRGIKTNGTINVFKVDGVDNTIRVELSPESAFALQGLDKRAATPEPKASEAAATQQSKVAVESTEGVAALPEYRKIKVALANNESLTDSTSKKIDRLRAVWADMPDSTRQDVERLIVFNENRLMELTNIREQLLDQASSLERDFISGKIKLEVNEKPAVNEWFVRNELLATHLTKPQLDKLATSPLRMPQAMALIDSASSTGVQIQDLQQILTAASDTLEMEKVKGKINEYEASLKPALKRLNSGWASFYGAYFEVMSQMARSLPSTSAEDSVLLQNAQRSYLGAKGIRNGTAAIGETYADYQKVEEAYLNEQKSLNWLSLYLARAAKEKSIADSLYAALNPQKESEQTDVALTEASNFGVVKRDNVEIPQIAFSAPTNSGEFAVNTTASYSQQNPMPSSRSLPTGVVYSFQLGLFSQELNYSLFKFSPMFYESTGSGKRVFAGIFNSYHSAQSRVAQVKENGFKDAFIVAFADRRLVPLAKAKAMEGKKAMETKSTVAAPSAMFRVVVGTFAGEMPKNIKDIVEKLLSDKEIIKSPMADGLITYSIGNFDTFEQAIPLKNRLVSEGIVEAFVTKIELTPNGQ</sequence>
<reference evidence="2 3" key="1">
    <citation type="submission" date="2019-03" db="EMBL/GenBank/DDBJ databases">
        <title>Genomic Encyclopedia of Archaeal and Bacterial Type Strains, Phase II (KMG-II): from individual species to whole genera.</title>
        <authorList>
            <person name="Goeker M."/>
        </authorList>
    </citation>
    <scope>NUCLEOTIDE SEQUENCE [LARGE SCALE GENOMIC DNA]</scope>
    <source>
        <strain evidence="2 3">RL-C</strain>
    </source>
</reference>
<dbReference type="EMBL" id="SLWB01000004">
    <property type="protein sequence ID" value="TCN70125.1"/>
    <property type="molecule type" value="Genomic_DNA"/>
</dbReference>
<dbReference type="SUPFAM" id="SSF82171">
    <property type="entry name" value="DPP6 N-terminal domain-like"/>
    <property type="match status" value="1"/>
</dbReference>
<dbReference type="Gene3D" id="1.25.40.10">
    <property type="entry name" value="Tetratricopeptide repeat domain"/>
    <property type="match status" value="1"/>
</dbReference>
<proteinExistence type="predicted"/>